<feature type="transmembrane region" description="Helical" evidence="6">
    <location>
        <begin position="41"/>
        <end position="61"/>
    </location>
</feature>
<proteinExistence type="predicted"/>
<dbReference type="InterPro" id="IPR043428">
    <property type="entry name" value="LivM-like"/>
</dbReference>
<name>A0ABU0II42_9HYPH</name>
<evidence type="ECO:0000256" key="4">
    <source>
        <dbReference type="ARBA" id="ARBA00022989"/>
    </source>
</evidence>
<feature type="transmembrane region" description="Helical" evidence="6">
    <location>
        <begin position="73"/>
        <end position="91"/>
    </location>
</feature>
<keyword evidence="3 6" id="KW-0812">Transmembrane</keyword>
<dbReference type="Pfam" id="PF02653">
    <property type="entry name" value="BPD_transp_2"/>
    <property type="match status" value="1"/>
</dbReference>
<evidence type="ECO:0000256" key="3">
    <source>
        <dbReference type="ARBA" id="ARBA00022692"/>
    </source>
</evidence>
<keyword evidence="8" id="KW-1185">Reference proteome</keyword>
<keyword evidence="2" id="KW-1003">Cell membrane</keyword>
<reference evidence="7 8" key="1">
    <citation type="submission" date="2023-07" db="EMBL/GenBank/DDBJ databases">
        <title>Genomic Encyclopedia of Type Strains, Phase IV (KMG-IV): sequencing the most valuable type-strain genomes for metagenomic binning, comparative biology and taxonomic classification.</title>
        <authorList>
            <person name="Goeker M."/>
        </authorList>
    </citation>
    <scope>NUCLEOTIDE SEQUENCE [LARGE SCALE GENOMIC DNA]</scope>
    <source>
        <strain evidence="7 8">DSM 100301</strain>
    </source>
</reference>
<evidence type="ECO:0000256" key="1">
    <source>
        <dbReference type="ARBA" id="ARBA00004651"/>
    </source>
</evidence>
<feature type="transmembrane region" description="Helical" evidence="6">
    <location>
        <begin position="97"/>
        <end position="115"/>
    </location>
</feature>
<dbReference type="InterPro" id="IPR001851">
    <property type="entry name" value="ABC_transp_permease"/>
</dbReference>
<dbReference type="EMBL" id="JAUSWH010000010">
    <property type="protein sequence ID" value="MDQ0456864.1"/>
    <property type="molecule type" value="Genomic_DNA"/>
</dbReference>
<keyword evidence="4 6" id="KW-1133">Transmembrane helix</keyword>
<accession>A0ABU0II42</accession>
<feature type="transmembrane region" description="Helical" evidence="6">
    <location>
        <begin position="165"/>
        <end position="186"/>
    </location>
</feature>
<comment type="subcellular location">
    <subcellularLocation>
        <location evidence="1">Cell membrane</location>
        <topology evidence="1">Multi-pass membrane protein</topology>
    </subcellularLocation>
</comment>
<dbReference type="Proteomes" id="UP001235269">
    <property type="component" value="Unassembled WGS sequence"/>
</dbReference>
<feature type="transmembrane region" description="Helical" evidence="6">
    <location>
        <begin position="17"/>
        <end position="35"/>
    </location>
</feature>
<evidence type="ECO:0000313" key="8">
    <source>
        <dbReference type="Proteomes" id="UP001235269"/>
    </source>
</evidence>
<comment type="caution">
    <text evidence="7">The sequence shown here is derived from an EMBL/GenBank/DDBJ whole genome shotgun (WGS) entry which is preliminary data.</text>
</comment>
<keyword evidence="5 6" id="KW-0472">Membrane</keyword>
<feature type="transmembrane region" description="Helical" evidence="6">
    <location>
        <begin position="248"/>
        <end position="278"/>
    </location>
</feature>
<dbReference type="CDD" id="cd06581">
    <property type="entry name" value="TM_PBP1_LivM_like"/>
    <property type="match status" value="1"/>
</dbReference>
<gene>
    <name evidence="7" type="ORF">QO005_003209</name>
</gene>
<dbReference type="RefSeq" id="WP_307159043.1">
    <property type="nucleotide sequence ID" value="NZ_JAUSWH010000010.1"/>
</dbReference>
<evidence type="ECO:0000313" key="7">
    <source>
        <dbReference type="EMBL" id="MDQ0456864.1"/>
    </source>
</evidence>
<sequence length="338" mass="36193">MISPTILVHRQTLSSRIAIVVALLLVLAIPTMPFWASSGQIRLIIELSCLIAIAQMWNLLAGYGGMVSVGQQAFIGTGGYCLFVLSAYGGLNPFLAVPLAAILPALLAAPSYLLLRKLDGPYFAIGTWVLAEVFRLLTGNLSMLNAGSGMTLRAMGQFTAHQREIGLTILCALLLLVTVGGTFLMLRSRQGLAMTAMRDDPVSAASQGVNVARMRFAIFVAAAMGTGLAGAIYYMAQLRISPGSGFDPYWSSICIFIVMVGGIGRLEGPIIGALLYFFATRLFGHYGASYMIVLGLLTLIVALFSPGGLWSLLSRIGDWPWFPTGYRLKVIATDERGV</sequence>
<evidence type="ECO:0000256" key="2">
    <source>
        <dbReference type="ARBA" id="ARBA00022475"/>
    </source>
</evidence>
<feature type="transmembrane region" description="Helical" evidence="6">
    <location>
        <begin position="216"/>
        <end position="236"/>
    </location>
</feature>
<dbReference type="PANTHER" id="PTHR30482:SF17">
    <property type="entry name" value="ABC TRANSPORTER ATP-BINDING PROTEIN"/>
    <property type="match status" value="1"/>
</dbReference>
<dbReference type="PANTHER" id="PTHR30482">
    <property type="entry name" value="HIGH-AFFINITY BRANCHED-CHAIN AMINO ACID TRANSPORT SYSTEM PERMEASE"/>
    <property type="match status" value="1"/>
</dbReference>
<protein>
    <submittedName>
        <fullName evidence="7">Branched-chain amino acid transport system permease protein</fullName>
    </submittedName>
</protein>
<evidence type="ECO:0000256" key="6">
    <source>
        <dbReference type="SAM" id="Phobius"/>
    </source>
</evidence>
<organism evidence="7 8">
    <name type="scientific">Rhizobium paknamense</name>
    <dbReference type="NCBI Taxonomy" id="1206817"/>
    <lineage>
        <taxon>Bacteria</taxon>
        <taxon>Pseudomonadati</taxon>
        <taxon>Pseudomonadota</taxon>
        <taxon>Alphaproteobacteria</taxon>
        <taxon>Hyphomicrobiales</taxon>
        <taxon>Rhizobiaceae</taxon>
        <taxon>Rhizobium/Agrobacterium group</taxon>
        <taxon>Rhizobium</taxon>
    </lineage>
</organism>
<feature type="transmembrane region" description="Helical" evidence="6">
    <location>
        <begin position="122"/>
        <end position="145"/>
    </location>
</feature>
<feature type="transmembrane region" description="Helical" evidence="6">
    <location>
        <begin position="290"/>
        <end position="313"/>
    </location>
</feature>
<evidence type="ECO:0000256" key="5">
    <source>
        <dbReference type="ARBA" id="ARBA00023136"/>
    </source>
</evidence>